<dbReference type="InterPro" id="IPR000485">
    <property type="entry name" value="AsnC-type_HTH_dom"/>
</dbReference>
<feature type="domain" description="HTH asnC-type" evidence="4">
    <location>
        <begin position="9"/>
        <end position="73"/>
    </location>
</feature>
<keyword evidence="1" id="KW-0805">Transcription regulation</keyword>
<evidence type="ECO:0000259" key="4">
    <source>
        <dbReference type="PROSITE" id="PS50956"/>
    </source>
</evidence>
<reference evidence="5 6" key="1">
    <citation type="submission" date="2021-03" db="EMBL/GenBank/DDBJ databases">
        <title>Tianweitania aestuarii sp. nov., isolated from a tidal flat.</title>
        <authorList>
            <person name="Park S."/>
            <person name="Yoon J.-H."/>
        </authorList>
    </citation>
    <scope>NUCLEOTIDE SEQUENCE [LARGE SCALE GENOMIC DNA]</scope>
    <source>
        <strain evidence="5 6">BSSL-BM11</strain>
    </source>
</reference>
<dbReference type="Gene3D" id="3.30.70.920">
    <property type="match status" value="1"/>
</dbReference>
<name>A0ABS5RVW7_9HYPH</name>
<dbReference type="SUPFAM" id="SSF46785">
    <property type="entry name" value="Winged helix' DNA-binding domain"/>
    <property type="match status" value="1"/>
</dbReference>
<dbReference type="SUPFAM" id="SSF54909">
    <property type="entry name" value="Dimeric alpha+beta barrel"/>
    <property type="match status" value="1"/>
</dbReference>
<dbReference type="InterPro" id="IPR019888">
    <property type="entry name" value="Tscrpt_reg_AsnC-like"/>
</dbReference>
<evidence type="ECO:0000256" key="1">
    <source>
        <dbReference type="ARBA" id="ARBA00023015"/>
    </source>
</evidence>
<comment type="caution">
    <text evidence="5">The sequence shown here is derived from an EMBL/GenBank/DDBJ whole genome shotgun (WGS) entry which is preliminary data.</text>
</comment>
<dbReference type="Pfam" id="PF13404">
    <property type="entry name" value="HTH_AsnC-type"/>
    <property type="match status" value="1"/>
</dbReference>
<dbReference type="PANTHER" id="PTHR30154:SF53">
    <property type="entry name" value="HTH-TYPE TRANSCRIPTIONAL REGULATOR LRPC"/>
    <property type="match status" value="1"/>
</dbReference>
<keyword evidence="3" id="KW-0804">Transcription</keyword>
<dbReference type="InterPro" id="IPR019887">
    <property type="entry name" value="Tscrpt_reg_AsnC/Lrp_C"/>
</dbReference>
<dbReference type="InterPro" id="IPR036390">
    <property type="entry name" value="WH_DNA-bd_sf"/>
</dbReference>
<dbReference type="Proteomes" id="UP001297272">
    <property type="component" value="Unassembled WGS sequence"/>
</dbReference>
<dbReference type="PANTHER" id="PTHR30154">
    <property type="entry name" value="LEUCINE-RESPONSIVE REGULATORY PROTEIN"/>
    <property type="match status" value="1"/>
</dbReference>
<keyword evidence="6" id="KW-1185">Reference proteome</keyword>
<sequence>MNWTFCLMNKDEELLSYLGENARMPVAELARRLKLSRTTVQARIERLERTKVIEGYTLRRGASAERAMVKGHVLITVKPKSAARTIAELSTIPQVRTLHSVSGAFDLIAIVAAETVEALDRIIDAVGDLEGVERTQTSVILATKVDR</sequence>
<evidence type="ECO:0000256" key="2">
    <source>
        <dbReference type="ARBA" id="ARBA00023125"/>
    </source>
</evidence>
<dbReference type="EMBL" id="JAFMNX010000002">
    <property type="protein sequence ID" value="MBS9721159.1"/>
    <property type="molecule type" value="Genomic_DNA"/>
</dbReference>
<gene>
    <name evidence="5" type="ORF">JYU29_10725</name>
</gene>
<proteinExistence type="predicted"/>
<evidence type="ECO:0000313" key="6">
    <source>
        <dbReference type="Proteomes" id="UP001297272"/>
    </source>
</evidence>
<protein>
    <submittedName>
        <fullName evidence="5">Lrp/AsnC family transcriptional regulator</fullName>
    </submittedName>
</protein>
<dbReference type="PRINTS" id="PR00033">
    <property type="entry name" value="HTHASNC"/>
</dbReference>
<dbReference type="Pfam" id="PF01037">
    <property type="entry name" value="AsnC_trans_reg"/>
    <property type="match status" value="1"/>
</dbReference>
<dbReference type="PROSITE" id="PS50956">
    <property type="entry name" value="HTH_ASNC_2"/>
    <property type="match status" value="1"/>
</dbReference>
<dbReference type="InterPro" id="IPR036388">
    <property type="entry name" value="WH-like_DNA-bd_sf"/>
</dbReference>
<dbReference type="SMART" id="SM00344">
    <property type="entry name" value="HTH_ASNC"/>
    <property type="match status" value="1"/>
</dbReference>
<evidence type="ECO:0000313" key="5">
    <source>
        <dbReference type="EMBL" id="MBS9721159.1"/>
    </source>
</evidence>
<keyword evidence="2" id="KW-0238">DNA-binding</keyword>
<dbReference type="InterPro" id="IPR011008">
    <property type="entry name" value="Dimeric_a/b-barrel"/>
</dbReference>
<accession>A0ABS5RVW7</accession>
<dbReference type="Gene3D" id="1.10.10.10">
    <property type="entry name" value="Winged helix-like DNA-binding domain superfamily/Winged helix DNA-binding domain"/>
    <property type="match status" value="1"/>
</dbReference>
<organism evidence="5 6">
    <name type="scientific">Tianweitania aestuarii</name>
    <dbReference type="NCBI Taxonomy" id="2814886"/>
    <lineage>
        <taxon>Bacteria</taxon>
        <taxon>Pseudomonadati</taxon>
        <taxon>Pseudomonadota</taxon>
        <taxon>Alphaproteobacteria</taxon>
        <taxon>Hyphomicrobiales</taxon>
        <taxon>Phyllobacteriaceae</taxon>
        <taxon>Tianweitania</taxon>
    </lineage>
</organism>
<evidence type="ECO:0000256" key="3">
    <source>
        <dbReference type="ARBA" id="ARBA00023163"/>
    </source>
</evidence>